<feature type="compositionally biased region" description="Low complexity" evidence="1">
    <location>
        <begin position="192"/>
        <end position="223"/>
    </location>
</feature>
<sequence length="364" mass="39874">MEPRELWERHTVLARAFCQSDEEVRSAQTTLDDAQASRARSLAAFAVVVGNDKAVAEMLGLPEREVRIARRTVGREDARSLADDLLMPPPIHQQAMAAPHDENARQGDAAHSQTHSQNKGQAQAQSPAQVPGGGEHLQAPEQAPAQYQSAQAQQAQQQSAAHGQAHAQPQAQQAQAQQQSHPQPQSQPQPQPSAHSAPYQTQAQTQVQGQGQLHGQYHGQSQHLAAQSYYQQEQYQQPQEHYQTYDHAQLPDHMGWSPVQDAVLVDGWQSGVDLEILALELGTDLRRLTARAQYLSAQGRLFVAPEETGRQGGKHRRETVAHHSGIPAQQMSSPGDMLLPDGLVPDGYGGYWANWNEMLPAPQG</sequence>
<comment type="caution">
    <text evidence="2">The sequence shown here is derived from an EMBL/GenBank/DDBJ whole genome shotgun (WGS) entry which is preliminary data.</text>
</comment>
<dbReference type="EMBL" id="JAKWJU010000002">
    <property type="protein sequence ID" value="MCH6161796.1"/>
    <property type="molecule type" value="Genomic_DNA"/>
</dbReference>
<dbReference type="Proteomes" id="UP001166784">
    <property type="component" value="Unassembled WGS sequence"/>
</dbReference>
<feature type="compositionally biased region" description="Low complexity" evidence="1">
    <location>
        <begin position="139"/>
        <end position="184"/>
    </location>
</feature>
<accession>A0ABS9T0G5</accession>
<evidence type="ECO:0000313" key="3">
    <source>
        <dbReference type="Proteomes" id="UP001166784"/>
    </source>
</evidence>
<reference evidence="2" key="1">
    <citation type="submission" date="2022-03" db="EMBL/GenBank/DDBJ databases">
        <authorList>
            <person name="Santos J.D.N."/>
            <person name="Kallscheuer N."/>
            <person name="Jogler C."/>
            <person name="Lage O.M."/>
        </authorList>
    </citation>
    <scope>NUCLEOTIDE SEQUENCE</scope>
    <source>
        <strain evidence="2">M600PL45_2</strain>
    </source>
</reference>
<protein>
    <submittedName>
        <fullName evidence="2">Uncharacterized protein</fullName>
    </submittedName>
</protein>
<dbReference type="RefSeq" id="WP_241060424.1">
    <property type="nucleotide sequence ID" value="NZ_JAKWJU010000002.1"/>
</dbReference>
<name>A0ABS9T0G5_9ACTN</name>
<feature type="region of interest" description="Disordered" evidence="1">
    <location>
        <begin position="97"/>
        <end position="223"/>
    </location>
</feature>
<reference evidence="2" key="2">
    <citation type="journal article" date="2023" name="Int. J. Syst. Evol. Microbiol.">
        <title>Streptomyces marispadix sp. nov., isolated from marine beach sediment of the Northern Coast of Portugal.</title>
        <authorList>
            <person name="dos Santos J.D.N."/>
            <person name="Vitorino I.R."/>
            <person name="Kallscheuer N."/>
            <person name="Srivastava A."/>
            <person name="Krautwurst S."/>
            <person name="Marz M."/>
            <person name="Jogler C."/>
            <person name="Lobo Da Cunha A."/>
            <person name="Catita J."/>
            <person name="Goncalves H."/>
            <person name="Gonzalez I."/>
            <person name="Reyes F."/>
            <person name="Lage O.M."/>
        </authorList>
    </citation>
    <scope>NUCLEOTIDE SEQUENCE</scope>
    <source>
        <strain evidence="2">M600PL45_2</strain>
    </source>
</reference>
<keyword evidence="3" id="KW-1185">Reference proteome</keyword>
<organism evidence="2 3">
    <name type="scientific">Streptomyces marispadix</name>
    <dbReference type="NCBI Taxonomy" id="2922868"/>
    <lineage>
        <taxon>Bacteria</taxon>
        <taxon>Bacillati</taxon>
        <taxon>Actinomycetota</taxon>
        <taxon>Actinomycetes</taxon>
        <taxon>Kitasatosporales</taxon>
        <taxon>Streptomycetaceae</taxon>
        <taxon>Streptomyces</taxon>
    </lineage>
</organism>
<evidence type="ECO:0000256" key="1">
    <source>
        <dbReference type="SAM" id="MobiDB-lite"/>
    </source>
</evidence>
<proteinExistence type="predicted"/>
<feature type="compositionally biased region" description="Polar residues" evidence="1">
    <location>
        <begin position="111"/>
        <end position="128"/>
    </location>
</feature>
<evidence type="ECO:0000313" key="2">
    <source>
        <dbReference type="EMBL" id="MCH6161796.1"/>
    </source>
</evidence>
<gene>
    <name evidence="2" type="ORF">MMA15_15795</name>
</gene>